<protein>
    <submittedName>
        <fullName evidence="3">DNA-binding protein, histone-like, putative</fullName>
    </submittedName>
</protein>
<dbReference type="InterPro" id="IPR041607">
    <property type="entry name" value="HU-HIG"/>
</dbReference>
<organism evidence="3 4">
    <name type="scientific">Mesonia phycicola</name>
    <dbReference type="NCBI Taxonomy" id="579105"/>
    <lineage>
        <taxon>Bacteria</taxon>
        <taxon>Pseudomonadati</taxon>
        <taxon>Bacteroidota</taxon>
        <taxon>Flavobacteriia</taxon>
        <taxon>Flavobacteriales</taxon>
        <taxon>Flavobacteriaceae</taxon>
        <taxon>Mesonia</taxon>
    </lineage>
</organism>
<dbReference type="STRING" id="579105.SAMN04488096_101349"/>
<dbReference type="OrthoDB" id="9809801at2"/>
<reference evidence="3 4" key="1">
    <citation type="submission" date="2016-11" db="EMBL/GenBank/DDBJ databases">
        <authorList>
            <person name="Jaros S."/>
            <person name="Januszkiewicz K."/>
            <person name="Wedrychowicz H."/>
        </authorList>
    </citation>
    <scope>NUCLEOTIDE SEQUENCE [LARGE SCALE GENOMIC DNA]</scope>
    <source>
        <strain evidence="3 4">DSM 21425</strain>
    </source>
</reference>
<dbReference type="AlphaFoldDB" id="A0A1M6AMM5"/>
<dbReference type="EMBL" id="FQYY01000001">
    <property type="protein sequence ID" value="SHI37764.1"/>
    <property type="molecule type" value="Genomic_DNA"/>
</dbReference>
<dbReference type="GO" id="GO:0003677">
    <property type="term" value="F:DNA binding"/>
    <property type="evidence" value="ECO:0007669"/>
    <property type="project" value="UniProtKB-KW"/>
</dbReference>
<dbReference type="Gene3D" id="4.10.520.10">
    <property type="entry name" value="IHF-like DNA-binding proteins"/>
    <property type="match status" value="1"/>
</dbReference>
<gene>
    <name evidence="3" type="ORF">SAMN04488096_101349</name>
</gene>
<feature type="domain" description="HU" evidence="2">
    <location>
        <begin position="9"/>
        <end position="122"/>
    </location>
</feature>
<evidence type="ECO:0000256" key="1">
    <source>
        <dbReference type="ARBA" id="ARBA00023125"/>
    </source>
</evidence>
<dbReference type="Proteomes" id="UP000184225">
    <property type="component" value="Unassembled WGS sequence"/>
</dbReference>
<evidence type="ECO:0000313" key="3">
    <source>
        <dbReference type="EMBL" id="SHI37764.1"/>
    </source>
</evidence>
<keyword evidence="4" id="KW-1185">Reference proteome</keyword>
<keyword evidence="1 3" id="KW-0238">DNA-binding</keyword>
<dbReference type="SUPFAM" id="SSF47729">
    <property type="entry name" value="IHF-like DNA-binding proteins"/>
    <property type="match status" value="1"/>
</dbReference>
<sequence>MVELKKVIRRNPQDNAAPEKYYLHAVKTGFTDLERLAYLIYNQNTVRRPDCLAVLDALVHNMTDELSQGRVVQLGHLGNFQVGVRSTGADTEEEANVSNLRSAHLNYRPGKELKNALKVMDFKIVTG</sequence>
<dbReference type="Pfam" id="PF18291">
    <property type="entry name" value="HU-HIG"/>
    <property type="match status" value="1"/>
</dbReference>
<accession>A0A1M6AMM5</accession>
<proteinExistence type="predicted"/>
<dbReference type="RefSeq" id="WP_073147998.1">
    <property type="nucleotide sequence ID" value="NZ_FQYY01000001.1"/>
</dbReference>
<evidence type="ECO:0000259" key="2">
    <source>
        <dbReference type="Pfam" id="PF18291"/>
    </source>
</evidence>
<evidence type="ECO:0000313" key="4">
    <source>
        <dbReference type="Proteomes" id="UP000184225"/>
    </source>
</evidence>
<name>A0A1M6AMM5_9FLAO</name>
<dbReference type="InterPro" id="IPR010992">
    <property type="entry name" value="IHF-like_DNA-bd_dom_sf"/>
</dbReference>